<reference evidence="14" key="1">
    <citation type="submission" date="2020-11" db="EMBL/GenBank/DDBJ databases">
        <authorList>
            <person name="Whiteford S."/>
        </authorList>
    </citation>
    <scope>NUCLEOTIDE SEQUENCE</scope>
</reference>
<dbReference type="InterPro" id="IPR011009">
    <property type="entry name" value="Kinase-like_dom_sf"/>
</dbReference>
<proteinExistence type="predicted"/>
<dbReference type="InterPro" id="IPR017441">
    <property type="entry name" value="Protein_kinase_ATP_BS"/>
</dbReference>
<comment type="caution">
    <text evidence="14">The sequence shown here is derived from an EMBL/GenBank/DDBJ whole genome shotgun (WGS) entry which is preliminary data.</text>
</comment>
<name>A0A8S4EA39_PLUXY</name>
<sequence>MSDWYWRVIALKAAFLLTFITSYIRADDTVQKLPFCNPHTTNDQSATNDLVLVSTLDGRLTAFITSSGAKAWDVETQPLLSSNLHHVELTSGGKWVRLVPSLRGTLYSLSGDTVEPLPFDADQLLSSSFKYSDDLVVAGGRESLWLGLDAHSGAVVYSCGTRGCSGERDSAGRRLLVLRRHSSTVRALDPRTGSEKWNFSVGEHQLALSGAECASQGPRGADYSIGVALPEGVVALTQPDSKLLLWQKKLEAPIAGMWRLRGGALQSMDVLWAATKTLSADSFIQTTPPSLYIGLHEQQSMDVLWAATKTLSADTFIQTTPPSLYIGLHEQQSMDVLWAATKTLSADTFIQTTPPSLYIGLHEQQSMDVLWAATKTLSADTFIQTTPPSLYIGLHEQQSMDVLWAATKTLSADTFIQTTPPSLYIGLHEQQSMDVLWAATKTLSADTFIQTTPPSLYIGLHEQQSMDVLWAATKTLSADTFIQTTPPSLYIGLHEQQSMDVLWAATKTLSADTFIQTTPPSLYIGLHEQQSMDVLWAATKTLSADTFIQTTPPSLYIGLHEQQSMDVLWAATKTLSADTFIQTTPPSLYIGLHEQQSMDVLWAATKTLSADTFIQTTPPSLYIGLHEQQLYIQEGHLYAQKLASTAVSAPTSPWQLKQRARLPGPDTALQAMTDSDPNTLSLITLYGNTGQGNEGFFLYQDDTCDQAVQVTEELINEQTETPTTEPDDREHHHIHVHVYSLWFWWKEVILIAVSSALLMNLMIWPRFFAPKHALLPPTPVHHLSRVVQVHYEQTPPPPSPEYSGRYENDFTPLRCLGKGGFGVVFEARNKIDHRSYAVKRITLPRRESKRERVLREVRALAKLEHEHIVRYFNAWLEEPPAHWQETRDALWMRVLQVGARAHSEILQRVAGGAARALAGDAGRAVDEVTTYTGCCKLEHEHIVRYFNAWLEEPPAHWQETRDALWMRELEGVSSGMSDCEPSVKTSPRESPARGDSVVLNLHRDVDYEGQLSEPSKRLR</sequence>
<feature type="signal peptide" evidence="12">
    <location>
        <begin position="1"/>
        <end position="26"/>
    </location>
</feature>
<dbReference type="InterPro" id="IPR011047">
    <property type="entry name" value="Quinoprotein_ADH-like_sf"/>
</dbReference>
<keyword evidence="3" id="KW-0418">Kinase</keyword>
<feature type="binding site" evidence="10">
    <location>
        <position position="839"/>
    </location>
    <ligand>
        <name>ATP</name>
        <dbReference type="ChEBI" id="CHEBI:30616"/>
    </ligand>
</feature>
<evidence type="ECO:0000256" key="4">
    <source>
        <dbReference type="ARBA" id="ARBA00022840"/>
    </source>
</evidence>
<dbReference type="SMART" id="SM00564">
    <property type="entry name" value="PQQ"/>
    <property type="match status" value="2"/>
</dbReference>
<feature type="region of interest" description="Disordered" evidence="11">
    <location>
        <begin position="974"/>
        <end position="999"/>
    </location>
</feature>
<dbReference type="Gene3D" id="2.130.10.10">
    <property type="entry name" value="YVTN repeat-like/Quinoprotein amine dehydrogenase"/>
    <property type="match status" value="1"/>
</dbReference>
<accession>A0A8S4EA39</accession>
<dbReference type="Pfam" id="PF00069">
    <property type="entry name" value="Pkinase"/>
    <property type="match status" value="1"/>
</dbReference>
<dbReference type="InterPro" id="IPR018391">
    <property type="entry name" value="PQQ_b-propeller_rpt"/>
</dbReference>
<evidence type="ECO:0000256" key="11">
    <source>
        <dbReference type="SAM" id="MobiDB-lite"/>
    </source>
</evidence>
<dbReference type="GO" id="GO:0004694">
    <property type="term" value="F:eukaryotic translation initiation factor 2alpha kinase activity"/>
    <property type="evidence" value="ECO:0007669"/>
    <property type="project" value="TreeGrafter"/>
</dbReference>
<evidence type="ECO:0000259" key="13">
    <source>
        <dbReference type="PROSITE" id="PS50011"/>
    </source>
</evidence>
<dbReference type="PROSITE" id="PS00107">
    <property type="entry name" value="PROTEIN_KINASE_ATP"/>
    <property type="match status" value="1"/>
</dbReference>
<evidence type="ECO:0000256" key="2">
    <source>
        <dbReference type="ARBA" id="ARBA00022741"/>
    </source>
</evidence>
<protein>
    <recommendedName>
        <fullName evidence="8">PRKR-like endoplasmic reticulum kinase</fullName>
    </recommendedName>
</protein>
<dbReference type="SUPFAM" id="SSF50998">
    <property type="entry name" value="Quinoprotein alcohol dehydrogenase-like"/>
    <property type="match status" value="1"/>
</dbReference>
<dbReference type="AlphaFoldDB" id="A0A8S4EA39"/>
<evidence type="ECO:0000256" key="8">
    <source>
        <dbReference type="ARBA" id="ARBA00041500"/>
    </source>
</evidence>
<keyword evidence="1" id="KW-0808">Transferase</keyword>
<dbReference type="EMBL" id="CAJHNJ030000014">
    <property type="protein sequence ID" value="CAG9112592.1"/>
    <property type="molecule type" value="Genomic_DNA"/>
</dbReference>
<evidence type="ECO:0000256" key="1">
    <source>
        <dbReference type="ARBA" id="ARBA00022679"/>
    </source>
</evidence>
<evidence type="ECO:0000256" key="6">
    <source>
        <dbReference type="ARBA" id="ARBA00023180"/>
    </source>
</evidence>
<keyword evidence="4 10" id="KW-0067">ATP-binding</keyword>
<keyword evidence="12" id="KW-0732">Signal</keyword>
<dbReference type="InterPro" id="IPR015943">
    <property type="entry name" value="WD40/YVTN_repeat-like_dom_sf"/>
</dbReference>
<dbReference type="GO" id="GO:0005524">
    <property type="term" value="F:ATP binding"/>
    <property type="evidence" value="ECO:0007669"/>
    <property type="project" value="UniProtKB-UniRule"/>
</dbReference>
<dbReference type="Proteomes" id="UP000653454">
    <property type="component" value="Unassembled WGS sequence"/>
</dbReference>
<feature type="domain" description="Protein kinase" evidence="13">
    <location>
        <begin position="810"/>
        <end position="1019"/>
    </location>
</feature>
<keyword evidence="5" id="KW-0810">Translation regulation</keyword>
<dbReference type="GO" id="GO:0012505">
    <property type="term" value="C:endomembrane system"/>
    <property type="evidence" value="ECO:0007669"/>
    <property type="project" value="UniProtKB-SubCell"/>
</dbReference>
<dbReference type="GO" id="GO:0006986">
    <property type="term" value="P:response to unfolded protein"/>
    <property type="evidence" value="ECO:0007669"/>
    <property type="project" value="UniProtKB-KW"/>
</dbReference>
<organism evidence="14 15">
    <name type="scientific">Plutella xylostella</name>
    <name type="common">Diamondback moth</name>
    <name type="synonym">Plutella maculipennis</name>
    <dbReference type="NCBI Taxonomy" id="51655"/>
    <lineage>
        <taxon>Eukaryota</taxon>
        <taxon>Metazoa</taxon>
        <taxon>Ecdysozoa</taxon>
        <taxon>Arthropoda</taxon>
        <taxon>Hexapoda</taxon>
        <taxon>Insecta</taxon>
        <taxon>Pterygota</taxon>
        <taxon>Neoptera</taxon>
        <taxon>Endopterygota</taxon>
        <taxon>Lepidoptera</taxon>
        <taxon>Glossata</taxon>
        <taxon>Ditrysia</taxon>
        <taxon>Yponomeutoidea</taxon>
        <taxon>Plutellidae</taxon>
        <taxon>Plutella</taxon>
    </lineage>
</organism>
<evidence type="ECO:0000256" key="10">
    <source>
        <dbReference type="PROSITE-ProRule" id="PRU10141"/>
    </source>
</evidence>
<evidence type="ECO:0000256" key="7">
    <source>
        <dbReference type="ARBA" id="ARBA00023230"/>
    </source>
</evidence>
<dbReference type="PROSITE" id="PS50011">
    <property type="entry name" value="PROTEIN_KINASE_DOM"/>
    <property type="match status" value="1"/>
</dbReference>
<dbReference type="Gene3D" id="3.30.200.20">
    <property type="entry name" value="Phosphorylase Kinase, domain 1"/>
    <property type="match status" value="2"/>
</dbReference>
<evidence type="ECO:0000313" key="15">
    <source>
        <dbReference type="Proteomes" id="UP000653454"/>
    </source>
</evidence>
<comment type="subcellular location">
    <subcellularLocation>
        <location evidence="9">Endomembrane system</location>
        <topology evidence="9">Single-pass type I membrane protein</topology>
    </subcellularLocation>
</comment>
<evidence type="ECO:0000256" key="12">
    <source>
        <dbReference type="SAM" id="SignalP"/>
    </source>
</evidence>
<feature type="chain" id="PRO_5035717271" description="PRKR-like endoplasmic reticulum kinase" evidence="12">
    <location>
        <begin position="27"/>
        <end position="1019"/>
    </location>
</feature>
<keyword evidence="15" id="KW-1185">Reference proteome</keyword>
<gene>
    <name evidence="14" type="ORF">PLXY2_LOCUS4978</name>
</gene>
<evidence type="ECO:0000256" key="5">
    <source>
        <dbReference type="ARBA" id="ARBA00022845"/>
    </source>
</evidence>
<keyword evidence="6" id="KW-0325">Glycoprotein</keyword>
<evidence type="ECO:0000313" key="14">
    <source>
        <dbReference type="EMBL" id="CAG9112592.1"/>
    </source>
</evidence>
<dbReference type="GO" id="GO:0005634">
    <property type="term" value="C:nucleus"/>
    <property type="evidence" value="ECO:0007669"/>
    <property type="project" value="TreeGrafter"/>
</dbReference>
<dbReference type="PANTHER" id="PTHR11042">
    <property type="entry name" value="EUKARYOTIC TRANSLATION INITIATION FACTOR 2-ALPHA KINASE EIF2-ALPHA KINASE -RELATED"/>
    <property type="match status" value="1"/>
</dbReference>
<dbReference type="SUPFAM" id="SSF56112">
    <property type="entry name" value="Protein kinase-like (PK-like)"/>
    <property type="match status" value="1"/>
</dbReference>
<keyword evidence="7" id="KW-0834">Unfolded protein response</keyword>
<keyword evidence="2 10" id="KW-0547">Nucleotide-binding</keyword>
<dbReference type="GO" id="GO:0005737">
    <property type="term" value="C:cytoplasm"/>
    <property type="evidence" value="ECO:0007669"/>
    <property type="project" value="TreeGrafter"/>
</dbReference>
<evidence type="ECO:0000256" key="3">
    <source>
        <dbReference type="ARBA" id="ARBA00022777"/>
    </source>
</evidence>
<dbReference type="FunFam" id="3.30.200.20:FF:000193">
    <property type="entry name" value="Eukaryotic translation initiation factor 2-alpha kinase 3"/>
    <property type="match status" value="1"/>
</dbReference>
<dbReference type="SMART" id="SM00220">
    <property type="entry name" value="S_TKc"/>
    <property type="match status" value="1"/>
</dbReference>
<evidence type="ECO:0000256" key="9">
    <source>
        <dbReference type="ARBA" id="ARBA00046288"/>
    </source>
</evidence>
<dbReference type="InterPro" id="IPR050339">
    <property type="entry name" value="CC_SR_Kinase"/>
</dbReference>
<dbReference type="PANTHER" id="PTHR11042:SF91">
    <property type="entry name" value="EUKARYOTIC TRANSLATION INITIATION FACTOR 2-ALPHA KINASE"/>
    <property type="match status" value="1"/>
</dbReference>
<dbReference type="InterPro" id="IPR000719">
    <property type="entry name" value="Prot_kinase_dom"/>
</dbReference>